<feature type="region of interest" description="Disordered" evidence="1">
    <location>
        <begin position="82"/>
        <end position="105"/>
    </location>
</feature>
<evidence type="ECO:0000256" key="1">
    <source>
        <dbReference type="SAM" id="MobiDB-lite"/>
    </source>
</evidence>
<proteinExistence type="predicted"/>
<dbReference type="EMBL" id="BJHV01000003">
    <property type="protein sequence ID" value="GDY49248.1"/>
    <property type="molecule type" value="Genomic_DNA"/>
</dbReference>
<reference evidence="2 3" key="1">
    <citation type="journal article" date="2020" name="Int. J. Syst. Evol. Microbiol.">
        <title>Reclassification of Streptomyces castelarensis and Streptomyces sporoclivatus as later heterotypic synonyms of Streptomyces antimycoticus.</title>
        <authorList>
            <person name="Komaki H."/>
            <person name="Tamura T."/>
        </authorList>
    </citation>
    <scope>NUCLEOTIDE SEQUENCE [LARGE SCALE GENOMIC DNA]</scope>
    <source>
        <strain evidence="2 3">NBRC 12839</strain>
    </source>
</reference>
<organism evidence="2 3">
    <name type="scientific">Streptomyces antimycoticus</name>
    <dbReference type="NCBI Taxonomy" id="68175"/>
    <lineage>
        <taxon>Bacteria</taxon>
        <taxon>Bacillati</taxon>
        <taxon>Actinomycetota</taxon>
        <taxon>Actinomycetes</taxon>
        <taxon>Kitasatosporales</taxon>
        <taxon>Streptomycetaceae</taxon>
        <taxon>Streptomyces</taxon>
        <taxon>Streptomyces violaceusniger group</taxon>
    </lineage>
</organism>
<comment type="caution">
    <text evidence="2">The sequence shown here is derived from an EMBL/GenBank/DDBJ whole genome shotgun (WGS) entry which is preliminary data.</text>
</comment>
<name>A0A4D4KS23_9ACTN</name>
<evidence type="ECO:0000313" key="2">
    <source>
        <dbReference type="EMBL" id="GDY49248.1"/>
    </source>
</evidence>
<feature type="compositionally biased region" description="Basic and acidic residues" evidence="1">
    <location>
        <begin position="82"/>
        <end position="92"/>
    </location>
</feature>
<protein>
    <submittedName>
        <fullName evidence="2">Uncharacterized protein</fullName>
    </submittedName>
</protein>
<dbReference type="AlphaFoldDB" id="A0A4D4KS23"/>
<evidence type="ECO:0000313" key="3">
    <source>
        <dbReference type="Proteomes" id="UP000299290"/>
    </source>
</evidence>
<gene>
    <name evidence="2" type="ORF">SANT12839_101300</name>
</gene>
<feature type="region of interest" description="Disordered" evidence="1">
    <location>
        <begin position="1"/>
        <end position="26"/>
    </location>
</feature>
<sequence length="105" mass="11699">MRAGDAERQAGLSTARPAQRRHAPAVRAYRVRQQSLRLLRSRYLRIPLEEPERLVLIQRATAANLSAEDYAHGLIRTALRDHGGPVRVKSETPAEATTPTEAAKH</sequence>
<dbReference type="Proteomes" id="UP000299290">
    <property type="component" value="Unassembled WGS sequence"/>
</dbReference>
<keyword evidence="3" id="KW-1185">Reference proteome</keyword>
<accession>A0A4D4KS23</accession>
<feature type="compositionally biased region" description="Low complexity" evidence="1">
    <location>
        <begin position="93"/>
        <end position="105"/>
    </location>
</feature>